<dbReference type="GO" id="GO:0010181">
    <property type="term" value="F:FMN binding"/>
    <property type="evidence" value="ECO:0007669"/>
    <property type="project" value="UniProtKB-UniRule"/>
</dbReference>
<feature type="transmembrane region" description="Helical" evidence="7">
    <location>
        <begin position="167"/>
        <end position="187"/>
    </location>
</feature>
<comment type="cofactor">
    <cofactor evidence="7">
        <name>FMN</name>
        <dbReference type="ChEBI" id="CHEBI:58210"/>
    </cofactor>
    <text evidence="7">Binds 1 FMN per subunit.</text>
</comment>
<dbReference type="GO" id="GO:0016679">
    <property type="term" value="F:oxidoreductase activity, acting on diphenols and related substances as donors"/>
    <property type="evidence" value="ECO:0007669"/>
    <property type="project" value="TreeGrafter"/>
</dbReference>
<dbReference type="PANTHER" id="PTHR36964:SF1">
    <property type="entry name" value="PROTEIN-METHIONINE-SULFOXIDE REDUCTASE HEME-BINDING SUBUNIT MSRQ"/>
    <property type="match status" value="1"/>
</dbReference>
<keyword evidence="2 7" id="KW-0813">Transport</keyword>
<proteinExistence type="inferred from homology"/>
<evidence type="ECO:0000313" key="9">
    <source>
        <dbReference type="EMBL" id="PPC76870.1"/>
    </source>
</evidence>
<reference evidence="9 10" key="1">
    <citation type="submission" date="2018-02" db="EMBL/GenBank/DDBJ databases">
        <title>novel marine gammaproteobacteria from coastal saline agro ecosystem.</title>
        <authorList>
            <person name="Krishnan R."/>
            <person name="Ramesh Kumar N."/>
        </authorList>
    </citation>
    <scope>NUCLEOTIDE SEQUENCE [LARGE SCALE GENOMIC DNA]</scope>
    <source>
        <strain evidence="9 10">228</strain>
    </source>
</reference>
<dbReference type="GO" id="GO:0030091">
    <property type="term" value="P:protein repair"/>
    <property type="evidence" value="ECO:0007669"/>
    <property type="project" value="UniProtKB-UniRule"/>
</dbReference>
<keyword evidence="7" id="KW-0349">Heme</keyword>
<feature type="transmembrane region" description="Helical" evidence="7">
    <location>
        <begin position="7"/>
        <end position="26"/>
    </location>
</feature>
<evidence type="ECO:0000256" key="1">
    <source>
        <dbReference type="ARBA" id="ARBA00004141"/>
    </source>
</evidence>
<comment type="subunit">
    <text evidence="7">Heterodimer of a catalytic subunit (MsrP) and a heme-binding subunit (MsrQ).</text>
</comment>
<sequence length="207" mass="24005">MPVSARRVLIFVLASLPFGWLLWATFTNHLGADPAKTVVWQTGLWALRLLLITLCVSPARRLLQWGWLMVHRRMLGLFALFYAVLHLLAYVFFILGADFSRLGEELIKRPYITVGAPALLILVVLGVTSTRAMMRRLGKSWQRLHNSIYVAVLLAWLHLFWQVRSSYFEAALYGSITAVLLLIRLYWWWQRRQKVRSVVRPGQMERG</sequence>
<dbReference type="PANTHER" id="PTHR36964">
    <property type="entry name" value="PROTEIN-METHIONINE-SULFOXIDE REDUCTASE HEME-BINDING SUBUNIT MSRQ"/>
    <property type="match status" value="1"/>
</dbReference>
<organism evidence="9 10">
    <name type="scientific">Proteobacteria bacterium 228</name>
    <dbReference type="NCBI Taxonomy" id="2083153"/>
    <lineage>
        <taxon>Bacteria</taxon>
        <taxon>Pseudomonadati</taxon>
        <taxon>Pseudomonadota</taxon>
    </lineage>
</organism>
<dbReference type="GO" id="GO:0020037">
    <property type="term" value="F:heme binding"/>
    <property type="evidence" value="ECO:0007669"/>
    <property type="project" value="UniProtKB-UniRule"/>
</dbReference>
<keyword evidence="7" id="KW-1003">Cell membrane</keyword>
<dbReference type="OrthoDB" id="9788328at2"/>
<evidence type="ECO:0000313" key="10">
    <source>
        <dbReference type="Proteomes" id="UP000238196"/>
    </source>
</evidence>
<keyword evidence="7" id="KW-0288">FMN</keyword>
<keyword evidence="5 7" id="KW-0408">Iron</keyword>
<feature type="transmembrane region" description="Helical" evidence="7">
    <location>
        <begin position="144"/>
        <end position="161"/>
    </location>
</feature>
<comment type="subcellular location">
    <subcellularLocation>
        <location evidence="7">Cell membrane</location>
        <topology evidence="7">Multi-pass membrane protein</topology>
    </subcellularLocation>
    <subcellularLocation>
        <location evidence="1">Membrane</location>
        <topology evidence="1">Multi-pass membrane protein</topology>
    </subcellularLocation>
</comment>
<comment type="cofactor">
    <cofactor evidence="7">
        <name>heme b</name>
        <dbReference type="ChEBI" id="CHEBI:60344"/>
    </cofactor>
    <text evidence="7">Binds 1 heme b (iron(II)-protoporphyrin IX) group per subunit.</text>
</comment>
<feature type="transmembrane region" description="Helical" evidence="7">
    <location>
        <begin position="77"/>
        <end position="99"/>
    </location>
</feature>
<accession>A0A2S5KQ51</accession>
<evidence type="ECO:0000256" key="2">
    <source>
        <dbReference type="ARBA" id="ARBA00022448"/>
    </source>
</evidence>
<name>A0A2S5KQ51_9PROT</name>
<protein>
    <recommendedName>
        <fullName evidence="7">Protein-methionine-sulfoxide reductase heme-binding subunit MsrQ</fullName>
    </recommendedName>
    <alternativeName>
        <fullName evidence="7">Flavocytochrome MsrQ</fullName>
    </alternativeName>
</protein>
<dbReference type="InterPro" id="IPR022837">
    <property type="entry name" value="MsrQ-like"/>
</dbReference>
<comment type="caution">
    <text evidence="9">The sequence shown here is derived from an EMBL/GenBank/DDBJ whole genome shotgun (WGS) entry which is preliminary data.</text>
</comment>
<dbReference type="GO" id="GO:0009055">
    <property type="term" value="F:electron transfer activity"/>
    <property type="evidence" value="ECO:0007669"/>
    <property type="project" value="UniProtKB-UniRule"/>
</dbReference>
<dbReference type="Proteomes" id="UP000238196">
    <property type="component" value="Unassembled WGS sequence"/>
</dbReference>
<feature type="domain" description="Ferric oxidoreductase" evidence="8">
    <location>
        <begin position="42"/>
        <end position="155"/>
    </location>
</feature>
<feature type="transmembrane region" description="Helical" evidence="7">
    <location>
        <begin position="38"/>
        <end position="56"/>
    </location>
</feature>
<dbReference type="AlphaFoldDB" id="A0A2S5KQ51"/>
<keyword evidence="3 7" id="KW-0812">Transmembrane</keyword>
<dbReference type="Pfam" id="PF01794">
    <property type="entry name" value="Ferric_reduct"/>
    <property type="match status" value="1"/>
</dbReference>
<keyword evidence="7" id="KW-0479">Metal-binding</keyword>
<keyword evidence="7" id="KW-0249">Electron transport</keyword>
<dbReference type="InterPro" id="IPR013130">
    <property type="entry name" value="Fe3_Rdtase_TM_dom"/>
</dbReference>
<keyword evidence="7" id="KW-0285">Flavoprotein</keyword>
<keyword evidence="6 7" id="KW-0472">Membrane</keyword>
<dbReference type="GO" id="GO:0046872">
    <property type="term" value="F:metal ion binding"/>
    <property type="evidence" value="ECO:0007669"/>
    <property type="project" value="UniProtKB-KW"/>
</dbReference>
<feature type="transmembrane region" description="Helical" evidence="7">
    <location>
        <begin position="111"/>
        <end position="132"/>
    </location>
</feature>
<comment type="function">
    <text evidence="7">Part of the MsrPQ system that repairs oxidized periplasmic proteins containing methionine sulfoxide residues (Met-O), using respiratory chain electrons. Thus protects these proteins from oxidative-stress damage caused by reactive species of oxygen and chlorine generated by the host defense mechanisms. MsrPQ is essential for the maintenance of envelope integrity under bleach stress, rescuing a wide series of structurally unrelated periplasmic proteins from methionine oxidation. MsrQ provides electrons for reduction to the reductase catalytic subunit MsrP, using the quinone pool of the respiratory chain.</text>
</comment>
<comment type="similarity">
    <text evidence="7">Belongs to the MsrQ family.</text>
</comment>
<gene>
    <name evidence="7" type="primary">msrQ</name>
    <name evidence="9" type="ORF">C4K68_13370</name>
</gene>
<dbReference type="GO" id="GO:0005886">
    <property type="term" value="C:plasma membrane"/>
    <property type="evidence" value="ECO:0007669"/>
    <property type="project" value="UniProtKB-SubCell"/>
</dbReference>
<dbReference type="EMBL" id="PRLP01000040">
    <property type="protein sequence ID" value="PPC76870.1"/>
    <property type="molecule type" value="Genomic_DNA"/>
</dbReference>
<evidence type="ECO:0000256" key="6">
    <source>
        <dbReference type="ARBA" id="ARBA00023136"/>
    </source>
</evidence>
<evidence type="ECO:0000256" key="7">
    <source>
        <dbReference type="HAMAP-Rule" id="MF_01207"/>
    </source>
</evidence>
<evidence type="ECO:0000256" key="4">
    <source>
        <dbReference type="ARBA" id="ARBA00022989"/>
    </source>
</evidence>
<keyword evidence="4 7" id="KW-1133">Transmembrane helix</keyword>
<evidence type="ECO:0000259" key="8">
    <source>
        <dbReference type="Pfam" id="PF01794"/>
    </source>
</evidence>
<evidence type="ECO:0000256" key="3">
    <source>
        <dbReference type="ARBA" id="ARBA00022692"/>
    </source>
</evidence>
<dbReference type="HAMAP" id="MF_01207">
    <property type="entry name" value="MsrQ"/>
    <property type="match status" value="1"/>
</dbReference>
<evidence type="ECO:0000256" key="5">
    <source>
        <dbReference type="ARBA" id="ARBA00023004"/>
    </source>
</evidence>